<keyword evidence="1" id="KW-0489">Methyltransferase</keyword>
<dbReference type="Proteomes" id="UP001320831">
    <property type="component" value="Unassembled WGS sequence"/>
</dbReference>
<reference evidence="1 2" key="1">
    <citation type="submission" date="2022-09" db="EMBL/GenBank/DDBJ databases">
        <title>Chelativorans salina sp. nov., a novel slightly halophilic bacterium isolated from a saline lake sediment enrichment.</title>
        <authorList>
            <person name="Gao L."/>
            <person name="Fang B.-Z."/>
            <person name="Li W.-J."/>
        </authorList>
    </citation>
    <scope>NUCLEOTIDE SEQUENCE [LARGE SCALE GENOMIC DNA]</scope>
    <source>
        <strain evidence="1 2">EGI FJ00035</strain>
    </source>
</reference>
<proteinExistence type="predicted"/>
<organism evidence="1 2">
    <name type="scientific">Chelativorans salis</name>
    <dbReference type="NCBI Taxonomy" id="2978478"/>
    <lineage>
        <taxon>Bacteria</taxon>
        <taxon>Pseudomonadati</taxon>
        <taxon>Pseudomonadota</taxon>
        <taxon>Alphaproteobacteria</taxon>
        <taxon>Hyphomicrobiales</taxon>
        <taxon>Phyllobacteriaceae</taxon>
        <taxon>Chelativorans</taxon>
    </lineage>
</organism>
<protein>
    <submittedName>
        <fullName evidence="1">Methyltransferase, TIGR04325 family</fullName>
        <ecNumber evidence="1">2.1.1.-</ecNumber>
    </submittedName>
</protein>
<comment type="caution">
    <text evidence="1">The sequence shown here is derived from an EMBL/GenBank/DDBJ whole genome shotgun (WGS) entry which is preliminary data.</text>
</comment>
<evidence type="ECO:0000313" key="2">
    <source>
        <dbReference type="Proteomes" id="UP001320831"/>
    </source>
</evidence>
<dbReference type="InterPro" id="IPR027612">
    <property type="entry name" value="Put_MTase_LIC12133"/>
</dbReference>
<name>A0ABT2LLW1_9HYPH</name>
<keyword evidence="2" id="KW-1185">Reference proteome</keyword>
<dbReference type="EMBL" id="JAOCZP010000003">
    <property type="protein sequence ID" value="MCT7375576.1"/>
    <property type="molecule type" value="Genomic_DNA"/>
</dbReference>
<evidence type="ECO:0000313" key="1">
    <source>
        <dbReference type="EMBL" id="MCT7375576.1"/>
    </source>
</evidence>
<dbReference type="EC" id="2.1.1.-" evidence="1"/>
<keyword evidence="1" id="KW-0808">Transferase</keyword>
<dbReference type="GO" id="GO:0008168">
    <property type="term" value="F:methyltransferase activity"/>
    <property type="evidence" value="ECO:0007669"/>
    <property type="project" value="UniProtKB-KW"/>
</dbReference>
<sequence length="270" mass="30236">MISKQGARRAISRAARTVHSSLTPLRAARGRLRFLSPFPCRFSGAYATYTEALAAAAGMGLAGYDHDEVAEVAFEKMCHVALWDYPVLFWLRRLSGEVGFLIDAGGHMGTKYRAFRDLLPITDDLHWVVYDLPAIVRAGRRRAEADGLTNLRFVERLEDAGATDVFLGSGLLQYLDVPLPNLLRRLPWTPRHLLLNKVALREGPTVVTLERIGKARVPYQMRNEETFLKDVQSLGYSLVDRWSIPSLSHVIDTHPELGASESAGFYFKLP</sequence>
<accession>A0ABT2LLW1</accession>
<gene>
    <name evidence="1" type="ORF">N5A92_11090</name>
</gene>
<dbReference type="GO" id="GO:0032259">
    <property type="term" value="P:methylation"/>
    <property type="evidence" value="ECO:0007669"/>
    <property type="project" value="UniProtKB-KW"/>
</dbReference>
<dbReference type="NCBIfam" id="TIGR04325">
    <property type="entry name" value="MTase_LIC12133"/>
    <property type="match status" value="1"/>
</dbReference>